<accession>A0ABS4U1W9</accession>
<evidence type="ECO:0000313" key="3">
    <source>
        <dbReference type="Proteomes" id="UP001519332"/>
    </source>
</evidence>
<proteinExistence type="predicted"/>
<feature type="region of interest" description="Disordered" evidence="1">
    <location>
        <begin position="38"/>
        <end position="58"/>
    </location>
</feature>
<dbReference type="Proteomes" id="UP001519332">
    <property type="component" value="Unassembled WGS sequence"/>
</dbReference>
<dbReference type="EMBL" id="JAGINW010000001">
    <property type="protein sequence ID" value="MBP2330649.1"/>
    <property type="molecule type" value="Genomic_DNA"/>
</dbReference>
<evidence type="ECO:0008006" key="4">
    <source>
        <dbReference type="Google" id="ProtNLM"/>
    </source>
</evidence>
<dbReference type="RefSeq" id="WP_209647271.1">
    <property type="nucleotide sequence ID" value="NZ_JAGINW010000001.1"/>
</dbReference>
<protein>
    <recommendedName>
        <fullName evidence="4">DUF222 domain-containing protein</fullName>
    </recommendedName>
</protein>
<evidence type="ECO:0000313" key="2">
    <source>
        <dbReference type="EMBL" id="MBP2330649.1"/>
    </source>
</evidence>
<gene>
    <name evidence="2" type="ORF">JOF56_011034</name>
</gene>
<evidence type="ECO:0000256" key="1">
    <source>
        <dbReference type="SAM" id="MobiDB-lite"/>
    </source>
</evidence>
<comment type="caution">
    <text evidence="2">The sequence shown here is derived from an EMBL/GenBank/DDBJ whole genome shotgun (WGS) entry which is preliminary data.</text>
</comment>
<reference evidence="2 3" key="1">
    <citation type="submission" date="2021-03" db="EMBL/GenBank/DDBJ databases">
        <title>Sequencing the genomes of 1000 actinobacteria strains.</title>
        <authorList>
            <person name="Klenk H.-P."/>
        </authorList>
    </citation>
    <scope>NUCLEOTIDE SEQUENCE [LARGE SCALE GENOMIC DNA]</scope>
    <source>
        <strain evidence="2 3">DSM 46670</strain>
    </source>
</reference>
<keyword evidence="3" id="KW-1185">Reference proteome</keyword>
<sequence length="92" mass="9939">MRSWNADLICDRDAKFGTASDAVLASIDIETVLTAPQAGTGNVKERDDQRAAQSRPFSADTLREQLRVGASRARQLTAAVRALDRAAVEINP</sequence>
<name>A0ABS4U1W9_9PSEU</name>
<organism evidence="2 3">
    <name type="scientific">Kibdelosporangium banguiense</name>
    <dbReference type="NCBI Taxonomy" id="1365924"/>
    <lineage>
        <taxon>Bacteria</taxon>
        <taxon>Bacillati</taxon>
        <taxon>Actinomycetota</taxon>
        <taxon>Actinomycetes</taxon>
        <taxon>Pseudonocardiales</taxon>
        <taxon>Pseudonocardiaceae</taxon>
        <taxon>Kibdelosporangium</taxon>
    </lineage>
</organism>